<reference evidence="2" key="1">
    <citation type="submission" date="2017-02" db="UniProtKB">
        <authorList>
            <consortium name="WormBaseParasite"/>
        </authorList>
    </citation>
    <scope>IDENTIFICATION</scope>
</reference>
<dbReference type="Proteomes" id="UP000046393">
    <property type="component" value="Unplaced"/>
</dbReference>
<evidence type="ECO:0000313" key="2">
    <source>
        <dbReference type="WBParaSite" id="SMUV_0001112601-mRNA-1"/>
    </source>
</evidence>
<evidence type="ECO:0000313" key="1">
    <source>
        <dbReference type="Proteomes" id="UP000046393"/>
    </source>
</evidence>
<keyword evidence="1" id="KW-1185">Reference proteome</keyword>
<accession>A0A0N5B1G3</accession>
<organism evidence="1 2">
    <name type="scientific">Syphacia muris</name>
    <dbReference type="NCBI Taxonomy" id="451379"/>
    <lineage>
        <taxon>Eukaryota</taxon>
        <taxon>Metazoa</taxon>
        <taxon>Ecdysozoa</taxon>
        <taxon>Nematoda</taxon>
        <taxon>Chromadorea</taxon>
        <taxon>Rhabditida</taxon>
        <taxon>Spirurina</taxon>
        <taxon>Oxyuridomorpha</taxon>
        <taxon>Oxyuroidea</taxon>
        <taxon>Oxyuridae</taxon>
        <taxon>Syphacia</taxon>
    </lineage>
</organism>
<dbReference type="WBParaSite" id="SMUV_0001112601-mRNA-1">
    <property type="protein sequence ID" value="SMUV_0001112601-mRNA-1"/>
    <property type="gene ID" value="SMUV_0001112601"/>
</dbReference>
<sequence length="126" mass="14574">MKFEQQKELCELSTTLEITLAGEVISICAGKKRPDESQQYNQLPVRIGRKRKSQQHKKCDKTPSVHTRPISFPLRDACRKQQEVKSSASQYHTIKSLPSVASPHLQEYWKLCVISRFPIRHVQESK</sequence>
<name>A0A0N5B1G3_9BILA</name>
<dbReference type="AlphaFoldDB" id="A0A0N5B1G3"/>
<proteinExistence type="predicted"/>
<protein>
    <submittedName>
        <fullName evidence="2">Uncharacterized protein</fullName>
    </submittedName>
</protein>